<reference evidence="2" key="1">
    <citation type="submission" date="2019-03" db="EMBL/GenBank/DDBJ databases">
        <title>Serratia marcescens strain N2 draft genome.</title>
        <authorList>
            <person name="Yassin A."/>
            <person name="El-Kenawy N."/>
            <person name="Youssef N.H."/>
        </authorList>
    </citation>
    <scope>NUCLEOTIDE SEQUENCE [LARGE SCALE GENOMIC DNA]</scope>
    <source>
        <strain evidence="2">N2</strain>
    </source>
</reference>
<sequence length="94" mass="10735">MGLHNTPHAFGVTSISKESRITHSRRQARKLTPEQFLALPMVKTYVEQHPDSVRRDPDTGEVWTDKPLTLLYLDVCQAKKLKKALIKAMKEHGL</sequence>
<accession>A0A9X8VF30</accession>
<evidence type="ECO:0000313" key="2">
    <source>
        <dbReference type="EMBL" id="TFU71282.1"/>
    </source>
</evidence>
<evidence type="ECO:0000256" key="1">
    <source>
        <dbReference type="SAM" id="MobiDB-lite"/>
    </source>
</evidence>
<dbReference type="RefSeq" id="WP_212563363.1">
    <property type="nucleotide sequence ID" value="NZ_SPSG02000063.1"/>
</dbReference>
<comment type="caution">
    <text evidence="2">The sequence shown here is derived from an EMBL/GenBank/DDBJ whole genome shotgun (WGS) entry which is preliminary data.</text>
</comment>
<gene>
    <name evidence="2" type="ORF">E0L31_21735</name>
</gene>
<proteinExistence type="predicted"/>
<dbReference type="AlphaFoldDB" id="A0A9X8VF30"/>
<feature type="region of interest" description="Disordered" evidence="1">
    <location>
        <begin position="1"/>
        <end position="28"/>
    </location>
</feature>
<name>A0A9X8VF30_SERMA</name>
<organism evidence="2">
    <name type="scientific">Serratia marcescens</name>
    <dbReference type="NCBI Taxonomy" id="615"/>
    <lineage>
        <taxon>Bacteria</taxon>
        <taxon>Pseudomonadati</taxon>
        <taxon>Pseudomonadota</taxon>
        <taxon>Gammaproteobacteria</taxon>
        <taxon>Enterobacterales</taxon>
        <taxon>Yersiniaceae</taxon>
        <taxon>Serratia</taxon>
    </lineage>
</organism>
<protein>
    <submittedName>
        <fullName evidence="2">Uncharacterized protein</fullName>
    </submittedName>
</protein>
<dbReference type="EMBL" id="SPSG01002921">
    <property type="protein sequence ID" value="TFU71282.1"/>
    <property type="molecule type" value="Genomic_DNA"/>
</dbReference>